<dbReference type="Proteomes" id="UP000189703">
    <property type="component" value="Unplaced"/>
</dbReference>
<gene>
    <name evidence="4" type="primary">LOC104601818</name>
</gene>
<organism evidence="3 4">
    <name type="scientific">Nelumbo nucifera</name>
    <name type="common">Sacred lotus</name>
    <dbReference type="NCBI Taxonomy" id="4432"/>
    <lineage>
        <taxon>Eukaryota</taxon>
        <taxon>Viridiplantae</taxon>
        <taxon>Streptophyta</taxon>
        <taxon>Embryophyta</taxon>
        <taxon>Tracheophyta</taxon>
        <taxon>Spermatophyta</taxon>
        <taxon>Magnoliopsida</taxon>
        <taxon>Proteales</taxon>
        <taxon>Nelumbonaceae</taxon>
        <taxon>Nelumbo</taxon>
    </lineage>
</organism>
<evidence type="ECO:0000256" key="1">
    <source>
        <dbReference type="SAM" id="MobiDB-lite"/>
    </source>
</evidence>
<evidence type="ECO:0000313" key="4">
    <source>
        <dbReference type="RefSeq" id="XP_010263601.1"/>
    </source>
</evidence>
<keyword evidence="2" id="KW-0472">Membrane</keyword>
<evidence type="ECO:0000256" key="2">
    <source>
        <dbReference type="SAM" id="Phobius"/>
    </source>
</evidence>
<protein>
    <submittedName>
        <fullName evidence="4">Uncharacterized protein LOC104601818</fullName>
    </submittedName>
</protein>
<reference evidence="4" key="1">
    <citation type="submission" date="2025-08" db="UniProtKB">
        <authorList>
            <consortium name="RefSeq"/>
        </authorList>
    </citation>
    <scope>IDENTIFICATION</scope>
</reference>
<dbReference type="PANTHER" id="PTHR33640">
    <property type="entry name" value="TRANSMEMBRANE PROTEIN"/>
    <property type="match status" value="1"/>
</dbReference>
<feature type="transmembrane region" description="Helical" evidence="2">
    <location>
        <begin position="29"/>
        <end position="47"/>
    </location>
</feature>
<dbReference type="KEGG" id="nnu:104601818"/>
<name>A0A1U8ALM8_NELNU</name>
<keyword evidence="2" id="KW-0812">Transmembrane</keyword>
<keyword evidence="2" id="KW-1133">Transmembrane helix</keyword>
<dbReference type="FunCoup" id="A0A1U8ALM8">
    <property type="interactions" value="333"/>
</dbReference>
<dbReference type="OrthoDB" id="1095087at2759"/>
<proteinExistence type="predicted"/>
<feature type="transmembrane region" description="Helical" evidence="2">
    <location>
        <begin position="59"/>
        <end position="86"/>
    </location>
</feature>
<dbReference type="GeneID" id="104601818"/>
<feature type="region of interest" description="Disordered" evidence="1">
    <location>
        <begin position="173"/>
        <end position="214"/>
    </location>
</feature>
<dbReference type="RefSeq" id="XP_010263601.1">
    <property type="nucleotide sequence ID" value="XM_010265299.2"/>
</dbReference>
<dbReference type="eggNOG" id="ENOG502S18U">
    <property type="taxonomic scope" value="Eukaryota"/>
</dbReference>
<dbReference type="OMA" id="ARLRVMW"/>
<dbReference type="AlphaFoldDB" id="A0A1U8ALM8"/>
<keyword evidence="3" id="KW-1185">Reference proteome</keyword>
<evidence type="ECO:0000313" key="3">
    <source>
        <dbReference type="Proteomes" id="UP000189703"/>
    </source>
</evidence>
<accession>A0A1U8ALM8</accession>
<feature type="compositionally biased region" description="Basic and acidic residues" evidence="1">
    <location>
        <begin position="173"/>
        <end position="190"/>
    </location>
</feature>
<sequence>MDSFDFDNIKAEKANAMLRYRRIRKIANLFRFLEACLALIIVSWFSARLPVAIKTSGEYFQKLCVVLVSPLFVFLLGNAIIITLFIKSDQFSGQTATASNSSHDIYDEFVKNSENRQKIRPESPEPSPEVIVYEDKETVSEGSTAARTYQDVQMISSTKTYRRIQSEKFTHESREKLHRELRRSETEKCQKVNSPDPDEKGEVTSYAEPMSNEDAEEFRRKIEAFIAKQQKFQREESMAIILQSLIS</sequence>
<dbReference type="PANTHER" id="PTHR33640:SF8">
    <property type="entry name" value="TRANSMEMBRANE PROTEIN"/>
    <property type="match status" value="1"/>
</dbReference>